<dbReference type="InterPro" id="IPR051781">
    <property type="entry name" value="Metallo-dep_Hydrolase"/>
</dbReference>
<dbReference type="STRING" id="582851.GCA_900162665_03690"/>
<keyword evidence="3" id="KW-1185">Reference proteome</keyword>
<dbReference type="RefSeq" id="WP_147212157.1">
    <property type="nucleotide sequence ID" value="NZ_BJYM01000020.1"/>
</dbReference>
<dbReference type="InterPro" id="IPR006680">
    <property type="entry name" value="Amidohydro-rel"/>
</dbReference>
<organism evidence="2 3">
    <name type="scientific">Oceanobacillus sojae</name>
    <dbReference type="NCBI Taxonomy" id="582851"/>
    <lineage>
        <taxon>Bacteria</taxon>
        <taxon>Bacillati</taxon>
        <taxon>Bacillota</taxon>
        <taxon>Bacilli</taxon>
        <taxon>Bacillales</taxon>
        <taxon>Bacillaceae</taxon>
        <taxon>Oceanobacillus</taxon>
    </lineage>
</organism>
<name>A0A511ZP66_9BACI</name>
<dbReference type="SUPFAM" id="SSF51338">
    <property type="entry name" value="Composite domain of metallo-dependent hydrolases"/>
    <property type="match status" value="1"/>
</dbReference>
<evidence type="ECO:0000313" key="2">
    <source>
        <dbReference type="EMBL" id="GEN89246.1"/>
    </source>
</evidence>
<dbReference type="InterPro" id="IPR011059">
    <property type="entry name" value="Metal-dep_hydrolase_composite"/>
</dbReference>
<comment type="caution">
    <text evidence="2">The sequence shown here is derived from an EMBL/GenBank/DDBJ whole genome shotgun (WGS) entry which is preliminary data.</text>
</comment>
<dbReference type="GO" id="GO:0016810">
    <property type="term" value="F:hydrolase activity, acting on carbon-nitrogen (but not peptide) bonds"/>
    <property type="evidence" value="ECO:0007669"/>
    <property type="project" value="InterPro"/>
</dbReference>
<dbReference type="OrthoDB" id="9767366at2"/>
<dbReference type="PANTHER" id="PTHR43135:SF3">
    <property type="entry name" value="ALPHA-D-RIBOSE 1-METHYLPHOSPHONATE 5-TRIPHOSPHATE DIPHOSPHATASE"/>
    <property type="match status" value="1"/>
</dbReference>
<evidence type="ECO:0000259" key="1">
    <source>
        <dbReference type="Pfam" id="PF01979"/>
    </source>
</evidence>
<evidence type="ECO:0000313" key="3">
    <source>
        <dbReference type="Proteomes" id="UP000321558"/>
    </source>
</evidence>
<dbReference type="Gene3D" id="3.20.20.140">
    <property type="entry name" value="Metal-dependent hydrolases"/>
    <property type="match status" value="1"/>
</dbReference>
<dbReference type="EMBL" id="BJYM01000020">
    <property type="protein sequence ID" value="GEN89246.1"/>
    <property type="molecule type" value="Genomic_DNA"/>
</dbReference>
<dbReference type="Pfam" id="PF01979">
    <property type="entry name" value="Amidohydro_1"/>
    <property type="match status" value="1"/>
</dbReference>
<reference evidence="2 3" key="1">
    <citation type="submission" date="2019-07" db="EMBL/GenBank/DDBJ databases">
        <title>Whole genome shotgun sequence of Oceanobacillus sojae NBRC 105379.</title>
        <authorList>
            <person name="Hosoyama A."/>
            <person name="Uohara A."/>
            <person name="Ohji S."/>
            <person name="Ichikawa N."/>
        </authorList>
    </citation>
    <scope>NUCLEOTIDE SEQUENCE [LARGE SCALE GENOMIC DNA]</scope>
    <source>
        <strain evidence="2 3">NBRC 105379</strain>
    </source>
</reference>
<feature type="domain" description="Amidohydrolase-related" evidence="1">
    <location>
        <begin position="272"/>
        <end position="357"/>
    </location>
</feature>
<sequence length="369" mass="41240">MTETAITNINTYSSESGSFSKKNILIKDEKINAILPANHIPEHISVINGSDLFLTPGFIDTCSQIGLKEKGIRWEGDDGMEPDETKSEKLHVLDGIYPFDKAFHDAVSSGVTAAHIVSSAESIVGARTAVIHTHGHTVEDMALHKNLGYSYSMGDLPKKTFWERTGTPLTRMGIAHKIRRSLNDLQKEKNLKEQLLFIRCHRADDIATAYRIAEEFGIDFVFVHATEYRKLKKPILNYPKAIVAGPYFQPIERAELKNLDPADCFFFHKQAINYTFSTDHPTNSVTHLQLEGSLAVKNGVPEHQVLNALTKDAAKLLNVDHKTGDIQEGLFADLVLWNGHPLSLTSKAVRTFIKGKEVYREAEKNASYI</sequence>
<dbReference type="PANTHER" id="PTHR43135">
    <property type="entry name" value="ALPHA-D-RIBOSE 1-METHYLPHOSPHONATE 5-TRIPHOSPHATE DIPHOSPHATASE"/>
    <property type="match status" value="1"/>
</dbReference>
<proteinExistence type="predicted"/>
<dbReference type="InterPro" id="IPR032466">
    <property type="entry name" value="Metal_Hydrolase"/>
</dbReference>
<dbReference type="Proteomes" id="UP000321558">
    <property type="component" value="Unassembled WGS sequence"/>
</dbReference>
<gene>
    <name evidence="2" type="ORF">OSO01_39850</name>
</gene>
<protein>
    <submittedName>
        <fullName evidence="2">Dihydroorotase</fullName>
    </submittedName>
</protein>
<dbReference type="AlphaFoldDB" id="A0A511ZP66"/>
<accession>A0A511ZP66</accession>
<dbReference type="SUPFAM" id="SSF51556">
    <property type="entry name" value="Metallo-dependent hydrolases"/>
    <property type="match status" value="1"/>
</dbReference>